<sequence length="134" mass="15344">MKCILYRSDSTLGKIDIQSLLTSATEKNAQLDITGFLMSHSGGFIQYIKGTNNAIDGLYAAISSDPRHSNVTILFESEISQRMYQEWNMGHVYIADDSMIEMLKNSDGLQWFEYLKQRTLFLYPNEFNQQHSSS</sequence>
<reference evidence="2 3" key="1">
    <citation type="journal article" date="2012" name="Int. J. Syst. Evol. Microbiol.">
        <title>Vibrio caribbeanicus sp. nov., isolated from the marine sponge Scleritoderma cyanea.</title>
        <authorList>
            <person name="Hoffmann M."/>
            <person name="Monday S.R."/>
            <person name="Allard M.W."/>
            <person name="Strain E.A."/>
            <person name="Whittaker P."/>
            <person name="Naum M."/>
            <person name="McCarthy P.J."/>
            <person name="Lopez J.V."/>
            <person name="Fischer M."/>
            <person name="Brown E.W."/>
        </authorList>
    </citation>
    <scope>NUCLEOTIDE SEQUENCE [LARGE SCALE GENOMIC DNA]</scope>
    <source>
        <strain evidence="2 3">ATCC 700023</strain>
    </source>
</reference>
<dbReference type="GO" id="GO:0009882">
    <property type="term" value="F:blue light photoreceptor activity"/>
    <property type="evidence" value="ECO:0007669"/>
    <property type="project" value="InterPro"/>
</dbReference>
<keyword evidence="3" id="KW-1185">Reference proteome</keyword>
<dbReference type="OrthoDB" id="557705at2"/>
<dbReference type="Gene3D" id="3.30.70.100">
    <property type="match status" value="1"/>
</dbReference>
<dbReference type="Proteomes" id="UP000004605">
    <property type="component" value="Unassembled WGS sequence"/>
</dbReference>
<evidence type="ECO:0000313" key="2">
    <source>
        <dbReference type="EMBL" id="EGU38148.1"/>
    </source>
</evidence>
<dbReference type="SMART" id="SM01034">
    <property type="entry name" value="BLUF"/>
    <property type="match status" value="1"/>
</dbReference>
<dbReference type="RefSeq" id="WP_006712577.1">
    <property type="nucleotide sequence ID" value="NZ_AFWF01000175.1"/>
</dbReference>
<proteinExistence type="predicted"/>
<evidence type="ECO:0000259" key="1">
    <source>
        <dbReference type="PROSITE" id="PS50925"/>
    </source>
</evidence>
<dbReference type="PROSITE" id="PS50925">
    <property type="entry name" value="BLUF"/>
    <property type="match status" value="1"/>
</dbReference>
<dbReference type="EMBL" id="AFWF01000175">
    <property type="protein sequence ID" value="EGU38148.1"/>
    <property type="molecule type" value="Genomic_DNA"/>
</dbReference>
<comment type="caution">
    <text evidence="2">The sequence shown here is derived from an EMBL/GenBank/DDBJ whole genome shotgun (WGS) entry which is preliminary data.</text>
</comment>
<dbReference type="AlphaFoldDB" id="F9S3C4"/>
<accession>F9S3C4</accession>
<feature type="domain" description="BLUF" evidence="1">
    <location>
        <begin position="1"/>
        <end position="90"/>
    </location>
</feature>
<dbReference type="Pfam" id="PF04940">
    <property type="entry name" value="BLUF"/>
    <property type="match status" value="1"/>
</dbReference>
<name>F9S3C4_9VIBR</name>
<dbReference type="SUPFAM" id="SSF54975">
    <property type="entry name" value="Acylphosphatase/BLUF domain-like"/>
    <property type="match status" value="1"/>
</dbReference>
<organism evidence="2 3">
    <name type="scientific">Vibrio ichthyoenteri ATCC 700023</name>
    <dbReference type="NCBI Taxonomy" id="870968"/>
    <lineage>
        <taxon>Bacteria</taxon>
        <taxon>Pseudomonadati</taxon>
        <taxon>Pseudomonadota</taxon>
        <taxon>Gammaproteobacteria</taxon>
        <taxon>Vibrionales</taxon>
        <taxon>Vibrionaceae</taxon>
        <taxon>Vibrio</taxon>
    </lineage>
</organism>
<gene>
    <name evidence="2" type="ORF">VII00023_19469</name>
</gene>
<dbReference type="InterPro" id="IPR007024">
    <property type="entry name" value="BLUF_domain"/>
</dbReference>
<evidence type="ECO:0000313" key="3">
    <source>
        <dbReference type="Proteomes" id="UP000004605"/>
    </source>
</evidence>
<protein>
    <submittedName>
        <fullName evidence="2">BLUF domain-containing protein</fullName>
    </submittedName>
</protein>
<dbReference type="InterPro" id="IPR036046">
    <property type="entry name" value="Acylphosphatase-like_dom_sf"/>
</dbReference>
<dbReference type="GO" id="GO:0071949">
    <property type="term" value="F:FAD binding"/>
    <property type="evidence" value="ECO:0007669"/>
    <property type="project" value="InterPro"/>
</dbReference>